<keyword evidence="1" id="KW-0732">Signal</keyword>
<name>A0ABP8ML99_9BACT</name>
<sequence length="479" mass="54592">MVSHLQTFTGKLPAGKRTLLLYLLVCTIMSFANAQEPATAGTPRRVLQSVSVEGNKHTRTYVILREINLPEGQTIAADSIPFLCRLAYQRLYNLNLFSAIEVQADTSDPGYYSLLIRLKEQWFLLPQADLQLADRNFNVWWEEQHHALDRINLGIYVQHKNVTGNLDRLTLSVHAGYTQQLTGTYTFPYLDRKQKHGIALSGGYSRSRELAYATVDNKLLFAHEADRFIYRNSYAAVSWIYRPAYAIRHIVSLGLNSTEVGDSVVQLNPAYFEGGSRNLRYAELAYRFEYNGVDNWNYPRKGVKLVSMLNARYGQEGMQQQQILAAVEFGYFKRLPHDLLASLIVRGRTNFGGAQPYALASGLGYKSNVVRGYEYYVVEAQHFGIVRCNLKYELVHKRFRKLGFRYLPEIPLWIYPKVFFDAGYAANNNVPASNTFANRVLYSAGVGVDIITAYDLKLRIEFAWNHLGENGIYLHANSE</sequence>
<proteinExistence type="predicted"/>
<accession>A0ABP8ML99</accession>
<dbReference type="EMBL" id="BAABEZ010000014">
    <property type="protein sequence ID" value="GAA4452138.1"/>
    <property type="molecule type" value="Genomic_DNA"/>
</dbReference>
<dbReference type="Gene3D" id="3.10.20.310">
    <property type="entry name" value="membrane protein fhac"/>
    <property type="match status" value="1"/>
</dbReference>
<feature type="chain" id="PRO_5046382059" description="POTRA domain-containing protein" evidence="1">
    <location>
        <begin position="35"/>
        <end position="479"/>
    </location>
</feature>
<evidence type="ECO:0000313" key="2">
    <source>
        <dbReference type="EMBL" id="GAA4452138.1"/>
    </source>
</evidence>
<gene>
    <name evidence="2" type="ORF">GCM10023092_10620</name>
</gene>
<evidence type="ECO:0000256" key="1">
    <source>
        <dbReference type="SAM" id="SignalP"/>
    </source>
</evidence>
<reference evidence="3" key="1">
    <citation type="journal article" date="2019" name="Int. J. Syst. Evol. Microbiol.">
        <title>The Global Catalogue of Microorganisms (GCM) 10K type strain sequencing project: providing services to taxonomists for standard genome sequencing and annotation.</title>
        <authorList>
            <consortium name="The Broad Institute Genomics Platform"/>
            <consortium name="The Broad Institute Genome Sequencing Center for Infectious Disease"/>
            <person name="Wu L."/>
            <person name="Ma J."/>
        </authorList>
    </citation>
    <scope>NUCLEOTIDE SEQUENCE [LARGE SCALE GENOMIC DNA]</scope>
    <source>
        <strain evidence="3">JCM 31921</strain>
    </source>
</reference>
<evidence type="ECO:0000313" key="3">
    <source>
        <dbReference type="Proteomes" id="UP001501410"/>
    </source>
</evidence>
<dbReference type="Proteomes" id="UP001501410">
    <property type="component" value="Unassembled WGS sequence"/>
</dbReference>
<evidence type="ECO:0008006" key="4">
    <source>
        <dbReference type="Google" id="ProtNLM"/>
    </source>
</evidence>
<dbReference type="Gene3D" id="2.40.160.50">
    <property type="entry name" value="membrane protein fhac: a member of the omp85/tpsb transporter family"/>
    <property type="match status" value="1"/>
</dbReference>
<feature type="signal peptide" evidence="1">
    <location>
        <begin position="1"/>
        <end position="34"/>
    </location>
</feature>
<organism evidence="2 3">
    <name type="scientific">Rurimicrobium arvi</name>
    <dbReference type="NCBI Taxonomy" id="2049916"/>
    <lineage>
        <taxon>Bacteria</taxon>
        <taxon>Pseudomonadati</taxon>
        <taxon>Bacteroidota</taxon>
        <taxon>Chitinophagia</taxon>
        <taxon>Chitinophagales</taxon>
        <taxon>Chitinophagaceae</taxon>
        <taxon>Rurimicrobium</taxon>
    </lineage>
</organism>
<comment type="caution">
    <text evidence="2">The sequence shown here is derived from an EMBL/GenBank/DDBJ whole genome shotgun (WGS) entry which is preliminary data.</text>
</comment>
<protein>
    <recommendedName>
        <fullName evidence="4">POTRA domain-containing protein</fullName>
    </recommendedName>
</protein>
<keyword evidence="3" id="KW-1185">Reference proteome</keyword>